<evidence type="ECO:0000256" key="3">
    <source>
        <dbReference type="PROSITE-ProRule" id="PRU00023"/>
    </source>
</evidence>
<feature type="repeat" description="ANK" evidence="3">
    <location>
        <begin position="339"/>
        <end position="371"/>
    </location>
</feature>
<dbReference type="InterPro" id="IPR051165">
    <property type="entry name" value="Multifunctional_ANK_Repeat"/>
</dbReference>
<organism evidence="4">
    <name type="scientific">Wolbachia endosymbiont of Armadillidium arcangelii</name>
    <dbReference type="NCBI Taxonomy" id="3158571"/>
    <lineage>
        <taxon>Bacteria</taxon>
        <taxon>Pseudomonadati</taxon>
        <taxon>Pseudomonadota</taxon>
        <taxon>Alphaproteobacteria</taxon>
        <taxon>Rickettsiales</taxon>
        <taxon>Anaplasmataceae</taxon>
        <taxon>Wolbachieae</taxon>
        <taxon>Wolbachia</taxon>
    </lineage>
</organism>
<feature type="repeat" description="ANK" evidence="3">
    <location>
        <begin position="372"/>
        <end position="404"/>
    </location>
</feature>
<dbReference type="Pfam" id="PF12796">
    <property type="entry name" value="Ank_2"/>
    <property type="match status" value="2"/>
</dbReference>
<feature type="repeat" description="ANK" evidence="3">
    <location>
        <begin position="273"/>
        <end position="305"/>
    </location>
</feature>
<dbReference type="Gene3D" id="1.25.40.20">
    <property type="entry name" value="Ankyrin repeat-containing domain"/>
    <property type="match status" value="3"/>
</dbReference>
<sequence>MFQADDMKEKVVAIYRTEKGKKVLEILDIMSYFSSKNIPIKMFVDLVGGTEELESAVELLKQYSVINLLQQNPIMLDISEPTQQVIRTILKEENKEEVTLRKALKLFQIGLESDNLDHAISTWHYANGCQELIEEFYMLPSSIVQKLGDCGRYEEACSFGMEQLKVLRLHDETLLYLQYKIGNVLLKQRKFEEALRIYENKTRVHKDVKVFLRYAAEDGNLEAIKFLIENKGADDDVYYGKSLMHCAVRGNNLEVVRFLVEEKEVDSNLANIWGVTPIQHASEQGNLDIVKFLVEKGADFNSMNNSYQTSVHYAAKQSNPSIIEFFVEGGADFMARDSDLKTPLHYAAKGGNLDVVKFLVKKGADVNCADRGGKTPLHWAAYMGDLNIVRSLIKKGANVSAIDKNLMTPLDYAFEKFDPMEPIDCIGGTQLHYAVHFGNVELVQNLLKRVKDDQLHDFINQMTKGGNTALSLAVKVNNKNIIKILDQALQEVPHTSIENVSIAGPSCLGLDNLT</sequence>
<protein>
    <submittedName>
        <fullName evidence="4">Ankyrin repeat domain-containing protein</fullName>
    </submittedName>
</protein>
<dbReference type="PRINTS" id="PR01415">
    <property type="entry name" value="ANKYRIN"/>
</dbReference>
<accession>A0AAU7Q2V6</accession>
<dbReference type="PANTHER" id="PTHR24123:SF33">
    <property type="entry name" value="PROTEIN HOS4"/>
    <property type="match status" value="1"/>
</dbReference>
<evidence type="ECO:0000256" key="1">
    <source>
        <dbReference type="ARBA" id="ARBA00022737"/>
    </source>
</evidence>
<reference evidence="4" key="1">
    <citation type="submission" date="2024-06" db="EMBL/GenBank/DDBJ databases">
        <authorList>
            <person name="Dussert Y."/>
            <person name="Peccoud J."/>
            <person name="Pigeault R."/>
        </authorList>
    </citation>
    <scope>NUCLEOTIDE SEQUENCE</scope>
    <source>
        <strain evidence="4">WArc</strain>
    </source>
</reference>
<dbReference type="PANTHER" id="PTHR24123">
    <property type="entry name" value="ANKYRIN REPEAT-CONTAINING"/>
    <property type="match status" value="1"/>
</dbReference>
<keyword evidence="1" id="KW-0677">Repeat</keyword>
<dbReference type="SMART" id="SM00248">
    <property type="entry name" value="ANK"/>
    <property type="match status" value="8"/>
</dbReference>
<gene>
    <name evidence="4" type="ORF">ABLO99_00915</name>
</gene>
<dbReference type="InterPro" id="IPR036770">
    <property type="entry name" value="Ankyrin_rpt-contain_sf"/>
</dbReference>
<dbReference type="EMBL" id="CP157942">
    <property type="protein sequence ID" value="XBS67285.1"/>
    <property type="molecule type" value="Genomic_DNA"/>
</dbReference>
<dbReference type="AlphaFoldDB" id="A0AAU7Q2V6"/>
<evidence type="ECO:0000313" key="4">
    <source>
        <dbReference type="EMBL" id="XBS67285.1"/>
    </source>
</evidence>
<dbReference type="SUPFAM" id="SSF48403">
    <property type="entry name" value="Ankyrin repeat"/>
    <property type="match status" value="1"/>
</dbReference>
<feature type="repeat" description="ANK" evidence="3">
    <location>
        <begin position="426"/>
        <end position="458"/>
    </location>
</feature>
<evidence type="ECO:0000256" key="2">
    <source>
        <dbReference type="ARBA" id="ARBA00023043"/>
    </source>
</evidence>
<dbReference type="RefSeq" id="WP_349967829.1">
    <property type="nucleotide sequence ID" value="NZ_CP157942.1"/>
</dbReference>
<dbReference type="PROSITE" id="PS50297">
    <property type="entry name" value="ANK_REP_REGION"/>
    <property type="match status" value="5"/>
</dbReference>
<feature type="repeat" description="ANK" evidence="3">
    <location>
        <begin position="306"/>
        <end position="338"/>
    </location>
</feature>
<dbReference type="Pfam" id="PF13637">
    <property type="entry name" value="Ank_4"/>
    <property type="match status" value="1"/>
</dbReference>
<name>A0AAU7Q2V6_9RICK</name>
<keyword evidence="2 3" id="KW-0040">ANK repeat</keyword>
<dbReference type="PROSITE" id="PS50088">
    <property type="entry name" value="ANK_REPEAT"/>
    <property type="match status" value="5"/>
</dbReference>
<proteinExistence type="predicted"/>
<dbReference type="InterPro" id="IPR002110">
    <property type="entry name" value="Ankyrin_rpt"/>
</dbReference>